<sequence length="162" mass="17365">MQQISEPIPDPRPRSSRRASRQCSARRGIRRGGPMGGRRDRANRPRESCLTLAGRASQSFGAALGPLGKLVTSLGRSWETWDQESFPLKGRSWLADDSAENWSLYSSFVLSFSSVNDGLHGGCGSVGGRNHENDGEKKSSGTSSTVVVVVVVVAATVYVGVE</sequence>
<comment type="caution">
    <text evidence="3">The sequence shown here is derived from an EMBL/GenBank/DDBJ whole genome shotgun (WGS) entry which is preliminary data.</text>
</comment>
<keyword evidence="2" id="KW-0812">Transmembrane</keyword>
<reference evidence="4" key="1">
    <citation type="journal article" date="2017" name="BMC Genomics">
        <title>Gapless genome assembly of Colletotrichum higginsianum reveals chromosome structure and association of transposable elements with secondary metabolite gene clusters.</title>
        <authorList>
            <person name="Dallery J.-F."/>
            <person name="Lapalu N."/>
            <person name="Zampounis A."/>
            <person name="Pigne S."/>
            <person name="Luyten I."/>
            <person name="Amselem J."/>
            <person name="Wittenberg A.H.J."/>
            <person name="Zhou S."/>
            <person name="de Queiroz M.V."/>
            <person name="Robin G.P."/>
            <person name="Auger A."/>
            <person name="Hainaut M."/>
            <person name="Henrissat B."/>
            <person name="Kim K.-T."/>
            <person name="Lee Y.-H."/>
            <person name="Lespinet O."/>
            <person name="Schwartz D.C."/>
            <person name="Thon M.R."/>
            <person name="O'Connell R.J."/>
        </authorList>
    </citation>
    <scope>NUCLEOTIDE SEQUENCE [LARGE SCALE GENOMIC DNA]</scope>
    <source>
        <strain evidence="4">IMI 349063</strain>
    </source>
</reference>
<dbReference type="KEGG" id="chig:CH63R_11608"/>
<keyword evidence="2" id="KW-1133">Transmembrane helix</keyword>
<evidence type="ECO:0000256" key="1">
    <source>
        <dbReference type="SAM" id="MobiDB-lite"/>
    </source>
</evidence>
<accession>A0A1B7XYR9</accession>
<dbReference type="RefSeq" id="XP_018153423.1">
    <property type="nucleotide sequence ID" value="XM_018306582.1"/>
</dbReference>
<dbReference type="GeneID" id="28870689"/>
<dbReference type="EMBL" id="LTAN01000008">
    <property type="protein sequence ID" value="OBR04905.1"/>
    <property type="molecule type" value="Genomic_DNA"/>
</dbReference>
<evidence type="ECO:0000313" key="3">
    <source>
        <dbReference type="EMBL" id="OBR04905.1"/>
    </source>
</evidence>
<feature type="transmembrane region" description="Helical" evidence="2">
    <location>
        <begin position="141"/>
        <end position="161"/>
    </location>
</feature>
<organism evidence="3 4">
    <name type="scientific">Colletotrichum higginsianum (strain IMI 349063)</name>
    <name type="common">Crucifer anthracnose fungus</name>
    <dbReference type="NCBI Taxonomy" id="759273"/>
    <lineage>
        <taxon>Eukaryota</taxon>
        <taxon>Fungi</taxon>
        <taxon>Dikarya</taxon>
        <taxon>Ascomycota</taxon>
        <taxon>Pezizomycotina</taxon>
        <taxon>Sordariomycetes</taxon>
        <taxon>Hypocreomycetidae</taxon>
        <taxon>Glomerellales</taxon>
        <taxon>Glomerellaceae</taxon>
        <taxon>Colletotrichum</taxon>
        <taxon>Colletotrichum destructivum species complex</taxon>
    </lineage>
</organism>
<dbReference type="Proteomes" id="UP000092177">
    <property type="component" value="Chromosome 8"/>
</dbReference>
<keyword evidence="4" id="KW-1185">Reference proteome</keyword>
<keyword evidence="2" id="KW-0472">Membrane</keyword>
<gene>
    <name evidence="3" type="ORF">CH63R_11608</name>
</gene>
<protein>
    <submittedName>
        <fullName evidence="3">Uncharacterized protein</fullName>
    </submittedName>
</protein>
<feature type="region of interest" description="Disordered" evidence="1">
    <location>
        <begin position="1"/>
        <end position="45"/>
    </location>
</feature>
<proteinExistence type="predicted"/>
<evidence type="ECO:0000256" key="2">
    <source>
        <dbReference type="SAM" id="Phobius"/>
    </source>
</evidence>
<dbReference type="AlphaFoldDB" id="A0A1B7XYR9"/>
<evidence type="ECO:0000313" key="4">
    <source>
        <dbReference type="Proteomes" id="UP000092177"/>
    </source>
</evidence>
<name>A0A1B7XYR9_COLHI</name>
<dbReference type="VEuPathDB" id="FungiDB:CH63R_11608"/>